<comment type="caution">
    <text evidence="1">The sequence shown here is derived from an EMBL/GenBank/DDBJ whole genome shotgun (WGS) entry which is preliminary data.</text>
</comment>
<organism evidence="1 2">
    <name type="scientific">Naganishia adeliensis</name>
    <dbReference type="NCBI Taxonomy" id="92952"/>
    <lineage>
        <taxon>Eukaryota</taxon>
        <taxon>Fungi</taxon>
        <taxon>Dikarya</taxon>
        <taxon>Basidiomycota</taxon>
        <taxon>Agaricomycotina</taxon>
        <taxon>Tremellomycetes</taxon>
        <taxon>Filobasidiales</taxon>
        <taxon>Filobasidiaceae</taxon>
        <taxon>Naganishia</taxon>
    </lineage>
</organism>
<name>A0ACC2VP63_9TREE</name>
<evidence type="ECO:0000313" key="1">
    <source>
        <dbReference type="EMBL" id="KAJ9100911.1"/>
    </source>
</evidence>
<reference evidence="1" key="1">
    <citation type="submission" date="2023-04" db="EMBL/GenBank/DDBJ databases">
        <title>Draft Genome sequencing of Naganishia species isolated from polar environments using Oxford Nanopore Technology.</title>
        <authorList>
            <person name="Leo P."/>
            <person name="Venkateswaran K."/>
        </authorList>
    </citation>
    <scope>NUCLEOTIDE SEQUENCE</scope>
    <source>
        <strain evidence="1">MNA-CCFEE 5262</strain>
    </source>
</reference>
<accession>A0ACC2VP63</accession>
<evidence type="ECO:0000313" key="2">
    <source>
        <dbReference type="Proteomes" id="UP001230649"/>
    </source>
</evidence>
<dbReference type="Proteomes" id="UP001230649">
    <property type="component" value="Unassembled WGS sequence"/>
</dbReference>
<sequence length="619" mass="67892">MAQPLKNTSPRLYPRQRISSKDGFDSPLAQLAKQAAQNGLTFATPNLISATQGSSAPRTPPSEQVQHDRPLLLNSFRDSFSTLSSRRSSAQTVMTISPPEDGEVAFFASGMSHRMSTAESETSRYSMDEYAWEPNSMRAQNVPKRQTYGTATEMPAEEPTQKKGFVRLTGARMARTLDNPEGEMVTTPVPDKRFNLPARTSTPLANSSQVNDLSTQMQGTHIQPSAHPATRSPVPNQTFWDSSRYQPGTSQIIPSLPTLSTVSSAPVLRRDMSISRKSMVGEMGEYEYEDEPVASGSLSPRSSVRKGKSAEELGHARPQLVNRNSRMHYTRRPAPPPPPVPSIPANFINQAGQGPTLERHDGPSNAARRPSPTTANSSYSNPTRSPRPQLDARIPSHSHLTPEERRAKIAEDYLTKGITAHNDTTGQHDLTESAYYFRKAAESGSSGGCVLYGLALRHGWGVAQDEKAAFKWFGKACELIMLADEVQVENNDLLAKKNKSKLTPELIMALYEVGNCFFHGWGLPHPDYAMAISYFKLAAESGDRDAQEREYAANIGGGVLLKRMGIVELGLILSQGKPGVKKDMHEAARWYRTAIVQGASGVGLSWVYKDKYMDGETPA</sequence>
<keyword evidence="2" id="KW-1185">Reference proteome</keyword>
<proteinExistence type="predicted"/>
<protein>
    <submittedName>
        <fullName evidence="1">Uncharacterized protein</fullName>
    </submittedName>
</protein>
<dbReference type="EMBL" id="JASBWS010000072">
    <property type="protein sequence ID" value="KAJ9100911.1"/>
    <property type="molecule type" value="Genomic_DNA"/>
</dbReference>
<gene>
    <name evidence="1" type="ORF">QFC20_005327</name>
</gene>